<dbReference type="PANTHER" id="PTHR35317">
    <property type="entry name" value="OS04G0629600 PROTEIN"/>
    <property type="match status" value="1"/>
</dbReference>
<name>A0A218WT10_PUNGR</name>
<feature type="region of interest" description="Disordered" evidence="1">
    <location>
        <begin position="220"/>
        <end position="260"/>
    </location>
</feature>
<accession>A0A218WT10</accession>
<dbReference type="Proteomes" id="UP000197138">
    <property type="component" value="Unassembled WGS sequence"/>
</dbReference>
<dbReference type="Pfam" id="PF14223">
    <property type="entry name" value="Retrotran_gag_2"/>
    <property type="match status" value="1"/>
</dbReference>
<feature type="compositionally biased region" description="Polar residues" evidence="1">
    <location>
        <begin position="250"/>
        <end position="260"/>
    </location>
</feature>
<evidence type="ECO:0000313" key="2">
    <source>
        <dbReference type="EMBL" id="OWM75994.1"/>
    </source>
</evidence>
<evidence type="ECO:0000256" key="1">
    <source>
        <dbReference type="SAM" id="MobiDB-lite"/>
    </source>
</evidence>
<proteinExistence type="predicted"/>
<evidence type="ECO:0000313" key="3">
    <source>
        <dbReference type="Proteomes" id="UP000197138"/>
    </source>
</evidence>
<organism evidence="2 3">
    <name type="scientific">Punica granatum</name>
    <name type="common">Pomegranate</name>
    <dbReference type="NCBI Taxonomy" id="22663"/>
    <lineage>
        <taxon>Eukaryota</taxon>
        <taxon>Viridiplantae</taxon>
        <taxon>Streptophyta</taxon>
        <taxon>Embryophyta</taxon>
        <taxon>Tracheophyta</taxon>
        <taxon>Spermatophyta</taxon>
        <taxon>Magnoliopsida</taxon>
        <taxon>eudicotyledons</taxon>
        <taxon>Gunneridae</taxon>
        <taxon>Pentapetalae</taxon>
        <taxon>rosids</taxon>
        <taxon>malvids</taxon>
        <taxon>Myrtales</taxon>
        <taxon>Lythraceae</taxon>
        <taxon>Punica</taxon>
    </lineage>
</organism>
<comment type="caution">
    <text evidence="2">The sequence shown here is derived from an EMBL/GenBank/DDBJ whole genome shotgun (WGS) entry which is preliminary data.</text>
</comment>
<gene>
    <name evidence="2" type="ORF">CDL15_Pgr009639</name>
</gene>
<dbReference type="PANTHER" id="PTHR35317:SF24">
    <property type="entry name" value="RETROVIRUS-RELATED POL POLYPROTEIN FROM TRANSPOSON TNT 1-94"/>
    <property type="match status" value="1"/>
</dbReference>
<dbReference type="AlphaFoldDB" id="A0A218WT10"/>
<reference evidence="3" key="1">
    <citation type="journal article" date="2017" name="Plant J.">
        <title>The pomegranate (Punica granatum L.) genome and the genomics of punicalagin biosynthesis.</title>
        <authorList>
            <person name="Qin G."/>
            <person name="Xu C."/>
            <person name="Ming R."/>
            <person name="Tang H."/>
            <person name="Guyot R."/>
            <person name="Kramer E.M."/>
            <person name="Hu Y."/>
            <person name="Yi X."/>
            <person name="Qi Y."/>
            <person name="Xu X."/>
            <person name="Gao Z."/>
            <person name="Pan H."/>
            <person name="Jian J."/>
            <person name="Tian Y."/>
            <person name="Yue Z."/>
            <person name="Xu Y."/>
        </authorList>
    </citation>
    <scope>NUCLEOTIDE SEQUENCE [LARGE SCALE GENOMIC DNA]</scope>
    <source>
        <strain evidence="3">cv. Dabenzi</strain>
    </source>
</reference>
<dbReference type="EMBL" id="MTKT01003224">
    <property type="protein sequence ID" value="OWM75994.1"/>
    <property type="molecule type" value="Genomic_DNA"/>
</dbReference>
<sequence>MLKMEASISTTGFSTITPPVFDGENYQAWAVKFQAFMESADLWEAVEDNYEVADLPANPTINHIGYRKERLTWKAKANPCMYAAMSPTIFTRIMRLGSAKAIWDYLKEECEGDEKIRGMKVLNLLREFERLQMGESETVNEFVDRLVEIAKKIRVLGTDSKDDRLVRKILISVPERFEATIASLENTKELSDSKLAEVLSALQAQEHRSMMRRNASVEGALQAKMKFNPEEKGNKWQQQKKPCYGRPKQEGTSIENQERK</sequence>
<protein>
    <submittedName>
        <fullName evidence="2">Uncharacterized protein</fullName>
    </submittedName>
</protein>